<reference evidence="2 3" key="1">
    <citation type="submission" date="2023-10" db="EMBL/GenBank/DDBJ databases">
        <authorList>
            <person name="Botero Cardona J."/>
        </authorList>
    </citation>
    <scope>NUCLEOTIDE SEQUENCE [LARGE SCALE GENOMIC DNA]</scope>
    <source>
        <strain evidence="2 3">R-55214</strain>
    </source>
</reference>
<accession>A0ABN9YVF5</accession>
<protein>
    <submittedName>
        <fullName evidence="2">Uncharacterized protein</fullName>
    </submittedName>
</protein>
<organism evidence="2 3">
    <name type="scientific">Fructobacillus evanidus</name>
    <dbReference type="NCBI Taxonomy" id="3064281"/>
    <lineage>
        <taxon>Bacteria</taxon>
        <taxon>Bacillati</taxon>
        <taxon>Bacillota</taxon>
        <taxon>Bacilli</taxon>
        <taxon>Lactobacillales</taxon>
        <taxon>Lactobacillaceae</taxon>
        <taxon>Fructobacillus</taxon>
    </lineage>
</organism>
<keyword evidence="1" id="KW-0812">Transmembrane</keyword>
<comment type="caution">
    <text evidence="2">The sequence shown here is derived from an EMBL/GenBank/DDBJ whole genome shotgun (WGS) entry which is preliminary data.</text>
</comment>
<dbReference type="EMBL" id="CAUZMB010000007">
    <property type="protein sequence ID" value="CAK1248542.1"/>
    <property type="molecule type" value="Genomic_DNA"/>
</dbReference>
<evidence type="ECO:0000313" key="3">
    <source>
        <dbReference type="Proteomes" id="UP001314166"/>
    </source>
</evidence>
<name>A0ABN9YVF5_9LACO</name>
<evidence type="ECO:0000313" key="2">
    <source>
        <dbReference type="EMBL" id="CAK1248542.1"/>
    </source>
</evidence>
<dbReference type="Proteomes" id="UP001314166">
    <property type="component" value="Unassembled WGS sequence"/>
</dbReference>
<feature type="transmembrane region" description="Helical" evidence="1">
    <location>
        <begin position="29"/>
        <end position="49"/>
    </location>
</feature>
<proteinExistence type="predicted"/>
<evidence type="ECO:0000256" key="1">
    <source>
        <dbReference type="SAM" id="Phobius"/>
    </source>
</evidence>
<keyword evidence="1" id="KW-1133">Transmembrane helix</keyword>
<keyword evidence="3" id="KW-1185">Reference proteome</keyword>
<feature type="transmembrane region" description="Helical" evidence="1">
    <location>
        <begin position="5"/>
        <end position="23"/>
    </location>
</feature>
<sequence length="59" mass="7110">MNRQVVLHLMSAMILFVIVHFLFHNNTLVKDLLSAVIYFVITFFVDRYLNKHSYKRSHK</sequence>
<keyword evidence="1" id="KW-0472">Membrane</keyword>
<gene>
    <name evidence="2" type="ORF">R55214_HHFBAMCI_01187</name>
</gene>